<organism evidence="1 2">
    <name type="scientific">Bacillus pseudomycoides</name>
    <dbReference type="NCBI Taxonomy" id="64104"/>
    <lineage>
        <taxon>Bacteria</taxon>
        <taxon>Bacillati</taxon>
        <taxon>Bacillota</taxon>
        <taxon>Bacilli</taxon>
        <taxon>Bacillales</taxon>
        <taxon>Bacillaceae</taxon>
        <taxon>Bacillus</taxon>
        <taxon>Bacillus cereus group</taxon>
    </lineage>
</organism>
<dbReference type="EMBL" id="NUTL01000037">
    <property type="protein sequence ID" value="PHE99957.1"/>
    <property type="molecule type" value="Genomic_DNA"/>
</dbReference>
<comment type="caution">
    <text evidence="1">The sequence shown here is derived from an EMBL/GenBank/DDBJ whole genome shotgun (WGS) entry which is preliminary data.</text>
</comment>
<evidence type="ECO:0000313" key="1">
    <source>
        <dbReference type="EMBL" id="PHE99957.1"/>
    </source>
</evidence>
<gene>
    <name evidence="1" type="ORF">COF81_09575</name>
</gene>
<reference evidence="1 2" key="1">
    <citation type="submission" date="2017-09" db="EMBL/GenBank/DDBJ databases">
        <title>Large-scale bioinformatics analysis of Bacillus genomes uncovers conserved roles of natural products in bacterial physiology.</title>
        <authorList>
            <consortium name="Agbiome Team Llc"/>
            <person name="Bleich R.M."/>
            <person name="Grubbs K.J."/>
            <person name="Santa Maria K.C."/>
            <person name="Allen S.E."/>
            <person name="Farag S."/>
            <person name="Shank E.A."/>
            <person name="Bowers A."/>
        </authorList>
    </citation>
    <scope>NUCLEOTIDE SEQUENCE [LARGE SCALE GENOMIC DNA]</scope>
    <source>
        <strain evidence="1 2">AFS037265</strain>
    </source>
</reference>
<protein>
    <submittedName>
        <fullName evidence="1">Uncharacterized protein</fullName>
    </submittedName>
</protein>
<dbReference type="RefSeq" id="WP_098617416.1">
    <property type="nucleotide sequence ID" value="NZ_NUTL01000037.1"/>
</dbReference>
<proteinExistence type="predicted"/>
<evidence type="ECO:0000313" key="2">
    <source>
        <dbReference type="Proteomes" id="UP000221918"/>
    </source>
</evidence>
<dbReference type="Proteomes" id="UP000221918">
    <property type="component" value="Unassembled WGS sequence"/>
</dbReference>
<sequence>MKNQSNYQLITCDCGQKLVDGYLGDGKLNFFNGTKIIKETPINHYEEFWDEELQLHVPFHYGGTITKVECSHCKQITSFNHEEY</sequence>
<accession>A0ABD6T9C6</accession>
<dbReference type="AlphaFoldDB" id="A0ABD6T9C6"/>
<name>A0ABD6T9C6_9BACI</name>